<evidence type="ECO:0008006" key="9">
    <source>
        <dbReference type="Google" id="ProtNLM"/>
    </source>
</evidence>
<evidence type="ECO:0000256" key="2">
    <source>
        <dbReference type="ARBA" id="ARBA00022475"/>
    </source>
</evidence>
<dbReference type="AlphaFoldDB" id="A0A381S997"/>
<evidence type="ECO:0000313" key="8">
    <source>
        <dbReference type="EMBL" id="SUZ99868.1"/>
    </source>
</evidence>
<keyword evidence="7" id="KW-0131">Cell cycle</keyword>
<gene>
    <name evidence="8" type="ORF">METZ01_LOCUS52722</name>
</gene>
<name>A0A381S997_9ZZZZ</name>
<keyword evidence="3" id="KW-0132">Cell division</keyword>
<feature type="non-terminal residue" evidence="8">
    <location>
        <position position="1"/>
    </location>
</feature>
<evidence type="ECO:0000256" key="3">
    <source>
        <dbReference type="ARBA" id="ARBA00022618"/>
    </source>
</evidence>
<dbReference type="InterPro" id="IPR011922">
    <property type="entry name" value="Cell_div_FtsL"/>
</dbReference>
<keyword evidence="6" id="KW-0472">Membrane</keyword>
<keyword evidence="4" id="KW-0812">Transmembrane</keyword>
<accession>A0A381S997</accession>
<evidence type="ECO:0000256" key="6">
    <source>
        <dbReference type="ARBA" id="ARBA00023136"/>
    </source>
</evidence>
<dbReference type="GO" id="GO:0051301">
    <property type="term" value="P:cell division"/>
    <property type="evidence" value="ECO:0007669"/>
    <property type="project" value="UniProtKB-KW"/>
</dbReference>
<reference evidence="8" key="1">
    <citation type="submission" date="2018-05" db="EMBL/GenBank/DDBJ databases">
        <authorList>
            <person name="Lanie J.A."/>
            <person name="Ng W.-L."/>
            <person name="Kazmierczak K.M."/>
            <person name="Andrzejewski T.M."/>
            <person name="Davidsen T.M."/>
            <person name="Wayne K.J."/>
            <person name="Tettelin H."/>
            <person name="Glass J.I."/>
            <person name="Rusch D."/>
            <person name="Podicherti R."/>
            <person name="Tsui H.-C.T."/>
            <person name="Winkler M.E."/>
        </authorList>
    </citation>
    <scope>NUCLEOTIDE SEQUENCE</scope>
</reference>
<organism evidence="8">
    <name type="scientific">marine metagenome</name>
    <dbReference type="NCBI Taxonomy" id="408172"/>
    <lineage>
        <taxon>unclassified sequences</taxon>
        <taxon>metagenomes</taxon>
        <taxon>ecological metagenomes</taxon>
    </lineage>
</organism>
<evidence type="ECO:0000256" key="5">
    <source>
        <dbReference type="ARBA" id="ARBA00022989"/>
    </source>
</evidence>
<dbReference type="GO" id="GO:0005886">
    <property type="term" value="C:plasma membrane"/>
    <property type="evidence" value="ECO:0007669"/>
    <property type="project" value="UniProtKB-SubCell"/>
</dbReference>
<protein>
    <recommendedName>
        <fullName evidence="9">Cell division protein FtsL</fullName>
    </recommendedName>
</protein>
<evidence type="ECO:0000256" key="7">
    <source>
        <dbReference type="ARBA" id="ARBA00023306"/>
    </source>
</evidence>
<keyword evidence="2" id="KW-1003">Cell membrane</keyword>
<evidence type="ECO:0000256" key="1">
    <source>
        <dbReference type="ARBA" id="ARBA00004401"/>
    </source>
</evidence>
<dbReference type="EMBL" id="UINC01002746">
    <property type="protein sequence ID" value="SUZ99868.1"/>
    <property type="molecule type" value="Genomic_DNA"/>
</dbReference>
<dbReference type="Pfam" id="PF04999">
    <property type="entry name" value="FtsL"/>
    <property type="match status" value="1"/>
</dbReference>
<comment type="subcellular location">
    <subcellularLocation>
        <location evidence="1">Cell membrane</location>
        <topology evidence="1">Single-pass type II membrane protein</topology>
    </subcellularLocation>
</comment>
<proteinExistence type="predicted"/>
<sequence>VVVILFSEWKNFELIRHGYRIEDLRKEHEKAESANRHLRLEIETLTSPKRIERFATEQLNLVVPSQDQAIVLERVEVAPPPDTAIVATRR</sequence>
<evidence type="ECO:0000256" key="4">
    <source>
        <dbReference type="ARBA" id="ARBA00022692"/>
    </source>
</evidence>
<keyword evidence="5" id="KW-1133">Transmembrane helix</keyword>